<protein>
    <submittedName>
        <fullName evidence="2">DUF445 domain-containing protein</fullName>
    </submittedName>
</protein>
<accession>A0A939QBM6</accession>
<sequence>MQKIALALLVFMAIVFAVSFALQDHYPWLGYVRAASEGGMVGGLADWFAVTALFRYPLGIKVPHTNLIARKKDDIGEGLGSFIEENFLADDVVHDKLSQISGARAAGDWLQHERNASHLCDLASSAGLGMLTVLDDSDVQELLEALARRHLLEPEWGPLSGRAVETAIDGAHHQTLIDIAADRLAGWLREHPQAFDRMVSARLPSWMPSIVDRFVDQRLHTEAVRWAEAVAADREHPFRIATSRFLADFARDLQHDGTLQSQLEHLKHEVFDSPRVRSLAAMVWQSAREALVTMLQDPQSDLRLRMLRAAQDLGVRLREDATLQYKVDVWVMSVVEHLVDRYRHDLASVVTDTVHQWDAREAAEKIELQVGKDLQFIRINGTVVGSLAGVVIYAVANLVIAPLAA</sequence>
<dbReference type="AlphaFoldDB" id="A0A939QBM6"/>
<dbReference type="PANTHER" id="PTHR38442:SF1">
    <property type="entry name" value="INNER MEMBRANE PROTEIN"/>
    <property type="match status" value="1"/>
</dbReference>
<proteinExistence type="predicted"/>
<dbReference type="GO" id="GO:0005886">
    <property type="term" value="C:plasma membrane"/>
    <property type="evidence" value="ECO:0007669"/>
    <property type="project" value="TreeGrafter"/>
</dbReference>
<dbReference type="EMBL" id="JAGFBF010000001">
    <property type="protein sequence ID" value="MBO2989237.1"/>
    <property type="molecule type" value="Genomic_DNA"/>
</dbReference>
<name>A0A939QBM6_9MICO</name>
<dbReference type="Proteomes" id="UP000668403">
    <property type="component" value="Unassembled WGS sequence"/>
</dbReference>
<dbReference type="SUPFAM" id="SSF48371">
    <property type="entry name" value="ARM repeat"/>
    <property type="match status" value="1"/>
</dbReference>
<comment type="caution">
    <text evidence="2">The sequence shown here is derived from an EMBL/GenBank/DDBJ whole genome shotgun (WGS) entry which is preliminary data.</text>
</comment>
<evidence type="ECO:0000313" key="3">
    <source>
        <dbReference type="Proteomes" id="UP000668403"/>
    </source>
</evidence>
<keyword evidence="3" id="KW-1185">Reference proteome</keyword>
<organism evidence="2 3">
    <name type="scientific">Leucobacter tardus</name>
    <dbReference type="NCBI Taxonomy" id="501483"/>
    <lineage>
        <taxon>Bacteria</taxon>
        <taxon>Bacillati</taxon>
        <taxon>Actinomycetota</taxon>
        <taxon>Actinomycetes</taxon>
        <taxon>Micrococcales</taxon>
        <taxon>Microbacteriaceae</taxon>
        <taxon>Leucobacter</taxon>
    </lineage>
</organism>
<keyword evidence="1" id="KW-0472">Membrane</keyword>
<dbReference type="InterPro" id="IPR016024">
    <property type="entry name" value="ARM-type_fold"/>
</dbReference>
<dbReference type="InterPro" id="IPR007383">
    <property type="entry name" value="DUF445"/>
</dbReference>
<keyword evidence="1" id="KW-0812">Transmembrane</keyword>
<dbReference type="Pfam" id="PF04286">
    <property type="entry name" value="DUF445"/>
    <property type="match status" value="1"/>
</dbReference>
<gene>
    <name evidence="2" type="ORF">J4H85_04390</name>
</gene>
<evidence type="ECO:0000313" key="2">
    <source>
        <dbReference type="EMBL" id="MBO2989237.1"/>
    </source>
</evidence>
<dbReference type="PANTHER" id="PTHR38442">
    <property type="entry name" value="INNER MEMBRANE PROTEIN-RELATED"/>
    <property type="match status" value="1"/>
</dbReference>
<evidence type="ECO:0000256" key="1">
    <source>
        <dbReference type="SAM" id="Phobius"/>
    </source>
</evidence>
<feature type="transmembrane region" description="Helical" evidence="1">
    <location>
        <begin position="383"/>
        <end position="404"/>
    </location>
</feature>
<reference evidence="2" key="1">
    <citation type="submission" date="2021-03" db="EMBL/GenBank/DDBJ databases">
        <title>Leucobacter chromiisoli sp. nov., isolated from chromium-containing soil of chemical plant.</title>
        <authorList>
            <person name="Xu Z."/>
        </authorList>
    </citation>
    <scope>NUCLEOTIDE SEQUENCE</scope>
    <source>
        <strain evidence="2">K 70/01</strain>
    </source>
</reference>
<keyword evidence="1" id="KW-1133">Transmembrane helix</keyword>